<organism evidence="2 3">
    <name type="scientific">Burkholderia lata (strain ATCC 17760 / DSM 23089 / LMG 22485 / NCIMB 9086 / R18194 / 383)</name>
    <dbReference type="NCBI Taxonomy" id="482957"/>
    <lineage>
        <taxon>Bacteria</taxon>
        <taxon>Pseudomonadati</taxon>
        <taxon>Pseudomonadota</taxon>
        <taxon>Betaproteobacteria</taxon>
        <taxon>Burkholderiales</taxon>
        <taxon>Burkholderiaceae</taxon>
        <taxon>Burkholderia</taxon>
        <taxon>Burkholderia cepacia complex</taxon>
    </lineage>
</organism>
<evidence type="ECO:0000259" key="1">
    <source>
        <dbReference type="Pfam" id="PF13471"/>
    </source>
</evidence>
<protein>
    <recommendedName>
        <fullName evidence="1">Microcin J25-processing protein McjB C-terminal domain-containing protein</fullName>
    </recommendedName>
</protein>
<evidence type="ECO:0000313" key="3">
    <source>
        <dbReference type="Proteomes" id="UP000494174"/>
    </source>
</evidence>
<dbReference type="InterPro" id="IPR053521">
    <property type="entry name" value="McjB-like"/>
</dbReference>
<dbReference type="InterPro" id="IPR032708">
    <property type="entry name" value="McjB_C"/>
</dbReference>
<dbReference type="NCBIfam" id="NF033537">
    <property type="entry name" value="lasso_biosyn_B2"/>
    <property type="match status" value="1"/>
</dbReference>
<name>A0A6P2SSY5_BURL3</name>
<evidence type="ECO:0000313" key="2">
    <source>
        <dbReference type="EMBL" id="VWC37770.1"/>
    </source>
</evidence>
<dbReference type="Pfam" id="PF13471">
    <property type="entry name" value="Transglut_core3"/>
    <property type="match status" value="1"/>
</dbReference>
<dbReference type="Proteomes" id="UP000494174">
    <property type="component" value="Unassembled WGS sequence"/>
</dbReference>
<dbReference type="EMBL" id="CABVPU010000040">
    <property type="protein sequence ID" value="VWC37770.1"/>
    <property type="molecule type" value="Genomic_DNA"/>
</dbReference>
<proteinExistence type="predicted"/>
<accession>A0A6P2SSY5</accession>
<reference evidence="2 3" key="1">
    <citation type="submission" date="2019-09" db="EMBL/GenBank/DDBJ databases">
        <authorList>
            <person name="Depoorter E."/>
        </authorList>
    </citation>
    <scope>NUCLEOTIDE SEQUENCE [LARGE SCALE GENOMIC DNA]</scope>
    <source>
        <strain evidence="2">R-15945</strain>
    </source>
</reference>
<gene>
    <name evidence="2" type="ORF">BLA15945_06838</name>
</gene>
<dbReference type="AlphaFoldDB" id="A0A6P2SSY5"/>
<dbReference type="RefSeq" id="WP_174973439.1">
    <property type="nucleotide sequence ID" value="NZ_CABVPS010000046.1"/>
</dbReference>
<sequence length="235" mass="27070">MYKHLRCDVFVAWFGPELVVFDIANDSYVVYSEDESRLIAEVSGMLPSISHSEGGRHRARRLPIFKDGLYPDPDHRFSRKCLNERGTSLNCWRIRKEDLHGSFSLVAVMRALRILLRVHRCSREERMAGLIRLLRGGRISISSGTANNPSIPRDQLVVSLNLACMIFPRRTKCLEWACTFVLMGRRYGYDFDMVIGVQSRPFFAHAWVELNGEIVGDKRDRRGQFSPIYDTATDR</sequence>
<feature type="domain" description="Microcin J25-processing protein McjB C-terminal" evidence="1">
    <location>
        <begin position="154"/>
        <end position="229"/>
    </location>
</feature>